<sequence length="92" mass="9651">MTSDVEAPEGEAPYVESDDGPPLAPAPRRWRDLAMLLPAFGTLLWMPPVVGLTASGGAIWGVPAIVVYLFGVWALLIALAALVAVRLGRGRG</sequence>
<feature type="transmembrane region" description="Helical" evidence="2">
    <location>
        <begin position="65"/>
        <end position="85"/>
    </location>
</feature>
<evidence type="ECO:0000256" key="1">
    <source>
        <dbReference type="SAM" id="MobiDB-lite"/>
    </source>
</evidence>
<keyword evidence="2" id="KW-0812">Transmembrane</keyword>
<dbReference type="EMBL" id="VWPJ01000006">
    <property type="protein sequence ID" value="KAA5605933.1"/>
    <property type="molecule type" value="Genomic_DNA"/>
</dbReference>
<keyword evidence="2" id="KW-1133">Transmembrane helix</keyword>
<evidence type="ECO:0000313" key="4">
    <source>
        <dbReference type="Proteomes" id="UP000324065"/>
    </source>
</evidence>
<keyword evidence="2" id="KW-0472">Membrane</keyword>
<evidence type="ECO:0000256" key="2">
    <source>
        <dbReference type="SAM" id="Phobius"/>
    </source>
</evidence>
<proteinExistence type="predicted"/>
<dbReference type="AlphaFoldDB" id="A0A5M6ICK2"/>
<dbReference type="Proteomes" id="UP000324065">
    <property type="component" value="Unassembled WGS sequence"/>
</dbReference>
<dbReference type="OrthoDB" id="9995334at2"/>
<protein>
    <submittedName>
        <fullName evidence="3">Uncharacterized protein</fullName>
    </submittedName>
</protein>
<dbReference type="RefSeq" id="WP_150061864.1">
    <property type="nucleotide sequence ID" value="NZ_JACHII010000002.1"/>
</dbReference>
<organism evidence="3 4">
    <name type="scientific">Roseospira marina</name>
    <dbReference type="NCBI Taxonomy" id="140057"/>
    <lineage>
        <taxon>Bacteria</taxon>
        <taxon>Pseudomonadati</taxon>
        <taxon>Pseudomonadota</taxon>
        <taxon>Alphaproteobacteria</taxon>
        <taxon>Rhodospirillales</taxon>
        <taxon>Rhodospirillaceae</taxon>
        <taxon>Roseospira</taxon>
    </lineage>
</organism>
<reference evidence="3 4" key="1">
    <citation type="submission" date="2019-09" db="EMBL/GenBank/DDBJ databases">
        <title>Genome sequence of Roseospira marina, one of the more divergent members of the non-sulfur purple photosynthetic bacterial family, the Rhodospirillaceae.</title>
        <authorList>
            <person name="Meyer T."/>
            <person name="Kyndt J."/>
        </authorList>
    </citation>
    <scope>NUCLEOTIDE SEQUENCE [LARGE SCALE GENOMIC DNA]</scope>
    <source>
        <strain evidence="3 4">DSM 15113</strain>
    </source>
</reference>
<accession>A0A5M6ICK2</accession>
<feature type="transmembrane region" description="Helical" evidence="2">
    <location>
        <begin position="33"/>
        <end position="59"/>
    </location>
</feature>
<feature type="region of interest" description="Disordered" evidence="1">
    <location>
        <begin position="1"/>
        <end position="23"/>
    </location>
</feature>
<keyword evidence="4" id="KW-1185">Reference proteome</keyword>
<evidence type="ECO:0000313" key="3">
    <source>
        <dbReference type="EMBL" id="KAA5605933.1"/>
    </source>
</evidence>
<gene>
    <name evidence="3" type="ORF">F1188_07870</name>
</gene>
<name>A0A5M6ICK2_9PROT</name>
<comment type="caution">
    <text evidence="3">The sequence shown here is derived from an EMBL/GenBank/DDBJ whole genome shotgun (WGS) entry which is preliminary data.</text>
</comment>